<proteinExistence type="predicted"/>
<feature type="compositionally biased region" description="Basic and acidic residues" evidence="1">
    <location>
        <begin position="1"/>
        <end position="10"/>
    </location>
</feature>
<dbReference type="KEGG" id="nasi:112404717"/>
<reference evidence="3" key="1">
    <citation type="submission" date="2025-08" db="UniProtKB">
        <authorList>
            <consortium name="RefSeq"/>
        </authorList>
    </citation>
    <scope>IDENTIFICATION</scope>
    <source>
        <tissue evidence="3">Meat</tissue>
    </source>
</reference>
<feature type="compositionally biased region" description="Basic and acidic residues" evidence="1">
    <location>
        <begin position="17"/>
        <end position="27"/>
    </location>
</feature>
<feature type="region of interest" description="Disordered" evidence="1">
    <location>
        <begin position="54"/>
        <end position="80"/>
    </location>
</feature>
<dbReference type="GeneID" id="112404717"/>
<organism evidence="2 3">
    <name type="scientific">Neophocaena asiaeorientalis asiaeorientalis</name>
    <name type="common">Yangtze finless porpoise</name>
    <name type="synonym">Neophocaena phocaenoides subsp. asiaeorientalis</name>
    <dbReference type="NCBI Taxonomy" id="1706337"/>
    <lineage>
        <taxon>Eukaryota</taxon>
        <taxon>Metazoa</taxon>
        <taxon>Chordata</taxon>
        <taxon>Craniata</taxon>
        <taxon>Vertebrata</taxon>
        <taxon>Euteleostomi</taxon>
        <taxon>Mammalia</taxon>
        <taxon>Eutheria</taxon>
        <taxon>Laurasiatheria</taxon>
        <taxon>Artiodactyla</taxon>
        <taxon>Whippomorpha</taxon>
        <taxon>Cetacea</taxon>
        <taxon>Odontoceti</taxon>
        <taxon>Phocoenidae</taxon>
        <taxon>Neophocaena</taxon>
    </lineage>
</organism>
<protein>
    <submittedName>
        <fullName evidence="3">Uncharacterized protein LOC112404717</fullName>
    </submittedName>
</protein>
<accession>A0A341C3V1</accession>
<evidence type="ECO:0000256" key="1">
    <source>
        <dbReference type="SAM" id="MobiDB-lite"/>
    </source>
</evidence>
<name>A0A341C3V1_NEOAA</name>
<dbReference type="RefSeq" id="XP_024608587.1">
    <property type="nucleotide sequence ID" value="XM_024752819.1"/>
</dbReference>
<dbReference type="AlphaFoldDB" id="A0A341C3V1"/>
<evidence type="ECO:0000313" key="2">
    <source>
        <dbReference type="Proteomes" id="UP000252040"/>
    </source>
</evidence>
<keyword evidence="2" id="KW-1185">Reference proteome</keyword>
<dbReference type="Proteomes" id="UP000252040">
    <property type="component" value="Unplaced"/>
</dbReference>
<gene>
    <name evidence="3" type="primary">LOC112404717</name>
</gene>
<feature type="region of interest" description="Disordered" evidence="1">
    <location>
        <begin position="98"/>
        <end position="141"/>
    </location>
</feature>
<feature type="region of interest" description="Disordered" evidence="1">
    <location>
        <begin position="1"/>
        <end position="38"/>
    </location>
</feature>
<dbReference type="InParanoid" id="A0A341C3V1"/>
<sequence>MEDQAADGRAHPGLRRSKPDEREETARMEGWMCPSEGGWPFKAPGHPLAENTATPGPEMRAFGGRTPQVKAEPTHRERDEGAWAPPMCRLHLQVPKGTGLHTEHPGGTGSTAASVGTGQSQLKTYHVPPGHQAPQHLAPGKTRTAHRAAAAAPCGAPGVWSWGVGGAQGPGGSSPPLWSAWLGPGPAQHSLWLTPAAPHSRSLRAAAADCVVPFHPGLHRRCEYRSMLFAGTSALSPVSPACPRCPRAPFFYDSHITCG</sequence>
<evidence type="ECO:0000313" key="3">
    <source>
        <dbReference type="RefSeq" id="XP_024608587.1"/>
    </source>
</evidence>